<accession>A0A0H2RUR1</accession>
<dbReference type="OrthoDB" id="2246127at2759"/>
<name>A0A0H2RUR1_9AGAM</name>
<organism evidence="2 3">
    <name type="scientific">Schizopora paradoxa</name>
    <dbReference type="NCBI Taxonomy" id="27342"/>
    <lineage>
        <taxon>Eukaryota</taxon>
        <taxon>Fungi</taxon>
        <taxon>Dikarya</taxon>
        <taxon>Basidiomycota</taxon>
        <taxon>Agaricomycotina</taxon>
        <taxon>Agaricomycetes</taxon>
        <taxon>Hymenochaetales</taxon>
        <taxon>Schizoporaceae</taxon>
        <taxon>Schizopora</taxon>
    </lineage>
</organism>
<evidence type="ECO:0000256" key="1">
    <source>
        <dbReference type="SAM" id="MobiDB-lite"/>
    </source>
</evidence>
<dbReference type="Proteomes" id="UP000053477">
    <property type="component" value="Unassembled WGS sequence"/>
</dbReference>
<sequence length="915" mass="103296">MFLLDMLDNLPRLRLSDSQLRAVLFVMKESGAKDVPSFDTLRRRQKAFRKFSVPTERKESAKGNVFYVNDIHAQVAQDFANPLVRPFIGLYPELNSDGIVSEAIHGEKLRTMDPDKVTPMAIGRKKRHFYVSELALCCDKRLVIPLRWIIRDKELTGDCFTVTRFTVNTDIASQMPNPIRARADGKPFYVIQLRLWGDDVSGNKSKQWNKHWFWCFVYALLPKKLMNQEYFVRYICCSPHAPVLEQAEAICEAIKSSNDGFIAFDALENDKAFLKLNVYYESGDNPMLSEACSHIGLGGNRFCYRCHVGGTGVEKMSEKGYHLLFQPGAPRTVFETRKEVFSQWRLFKFGGNVGEAQTNTGVKDSVLQSWADTLEQSGTGGEGTITAESVIAKLKPAPGYFNPFLDLPGFDPHRDGPVEPLHTVSLGIIKYIWALTCASLNQQKNMGVFQSRLESVNVDGLNIPPLRVGYLVQYRGSLIGRQFKSLVQVMSFVLYGLVSDEMVHLWVAAGHLTSYLWFTEIKDVPRYCSELEGLIGQFLDSLSAVEPGRIVAKPKCHILTHSPDDVRRLGPAAGLFGTDTFECFNGVFRLCSILSNHQAPSLDIARTFSELGFFKQIASGGYWKDREEWVRAGPEVRKFMNVHTEVQDLLGWASSSRFNPGYIQRPPKKKSVISKWESLQASKAIPYFIAAPNDQFTRSAVKCLSFVSVSGDVCKEGCFVVGANSEPSIGRIVEILQSTERDATPREVVVLEKYYVGGQHARLRMPTLHRESDRGSAANESNVQFIINAQHDCERADCNEIVTRVEKQEREATSRTIAQIEHRNFDHFVINIHSLHNAHRIRELVDTPLYSIPALSENREQLHASFAQKLRNTKNEKTEITREKRRVAAEIKSRLGKGKEVSTINKDNDDTASRK</sequence>
<dbReference type="STRING" id="27342.A0A0H2RUR1"/>
<keyword evidence="3" id="KW-1185">Reference proteome</keyword>
<dbReference type="PANTHER" id="PTHR31912:SF34">
    <property type="entry name" value="NOTOCHORD-RELATED PROTEIN"/>
    <property type="match status" value="1"/>
</dbReference>
<evidence type="ECO:0000313" key="3">
    <source>
        <dbReference type="Proteomes" id="UP000053477"/>
    </source>
</evidence>
<dbReference type="PANTHER" id="PTHR31912">
    <property type="entry name" value="IP13529P"/>
    <property type="match status" value="1"/>
</dbReference>
<evidence type="ECO:0000313" key="2">
    <source>
        <dbReference type="EMBL" id="KLO13183.1"/>
    </source>
</evidence>
<feature type="region of interest" description="Disordered" evidence="1">
    <location>
        <begin position="876"/>
        <end position="915"/>
    </location>
</feature>
<dbReference type="EMBL" id="KQ085964">
    <property type="protein sequence ID" value="KLO13183.1"/>
    <property type="molecule type" value="Genomic_DNA"/>
</dbReference>
<protein>
    <submittedName>
        <fullName evidence="2">Uncharacterized protein</fullName>
    </submittedName>
</protein>
<proteinExistence type="predicted"/>
<gene>
    <name evidence="2" type="ORF">SCHPADRAFT_970312</name>
</gene>
<dbReference type="InParanoid" id="A0A0H2RUR1"/>
<dbReference type="AlphaFoldDB" id="A0A0H2RUR1"/>
<reference evidence="2 3" key="1">
    <citation type="submission" date="2015-04" db="EMBL/GenBank/DDBJ databases">
        <title>Complete genome sequence of Schizopora paradoxa KUC8140, a cosmopolitan wood degrader in East Asia.</title>
        <authorList>
            <consortium name="DOE Joint Genome Institute"/>
            <person name="Min B."/>
            <person name="Park H."/>
            <person name="Jang Y."/>
            <person name="Kim J.-J."/>
            <person name="Kim K.H."/>
            <person name="Pangilinan J."/>
            <person name="Lipzen A."/>
            <person name="Riley R."/>
            <person name="Grigoriev I.V."/>
            <person name="Spatafora J.W."/>
            <person name="Choi I.-G."/>
        </authorList>
    </citation>
    <scope>NUCLEOTIDE SEQUENCE [LARGE SCALE GENOMIC DNA]</scope>
    <source>
        <strain evidence="2 3">KUC8140</strain>
    </source>
</reference>